<organism evidence="1 2">
    <name type="scientific">Liparis tanakae</name>
    <name type="common">Tanaka's snailfish</name>
    <dbReference type="NCBI Taxonomy" id="230148"/>
    <lineage>
        <taxon>Eukaryota</taxon>
        <taxon>Metazoa</taxon>
        <taxon>Chordata</taxon>
        <taxon>Craniata</taxon>
        <taxon>Vertebrata</taxon>
        <taxon>Euteleostomi</taxon>
        <taxon>Actinopterygii</taxon>
        <taxon>Neopterygii</taxon>
        <taxon>Teleostei</taxon>
        <taxon>Neoteleostei</taxon>
        <taxon>Acanthomorphata</taxon>
        <taxon>Eupercaria</taxon>
        <taxon>Perciformes</taxon>
        <taxon>Cottioidei</taxon>
        <taxon>Cottales</taxon>
        <taxon>Liparidae</taxon>
        <taxon>Liparis</taxon>
    </lineage>
</organism>
<reference evidence="1 2" key="1">
    <citation type="submission" date="2019-03" db="EMBL/GenBank/DDBJ databases">
        <title>First draft genome of Liparis tanakae, snailfish: a comprehensive survey of snailfish specific genes.</title>
        <authorList>
            <person name="Kim W."/>
            <person name="Song I."/>
            <person name="Jeong J.-H."/>
            <person name="Kim D."/>
            <person name="Kim S."/>
            <person name="Ryu S."/>
            <person name="Song J.Y."/>
            <person name="Lee S.K."/>
        </authorList>
    </citation>
    <scope>NUCLEOTIDE SEQUENCE [LARGE SCALE GENOMIC DNA]</scope>
    <source>
        <tissue evidence="1">Muscle</tissue>
    </source>
</reference>
<protein>
    <submittedName>
        <fullName evidence="1">Uncharacterized protein</fullName>
    </submittedName>
</protein>
<dbReference type="EMBL" id="SRLO01001838">
    <property type="protein sequence ID" value="TNN35060.1"/>
    <property type="molecule type" value="Genomic_DNA"/>
</dbReference>
<comment type="caution">
    <text evidence="1">The sequence shown here is derived from an EMBL/GenBank/DDBJ whole genome shotgun (WGS) entry which is preliminary data.</text>
</comment>
<accession>A0A4Z2F2F0</accession>
<sequence length="293" mass="31826">MKKPGSMKKPGFMEPGFFMCSEVTPCGARRRASCGGARRRASCGGATHQRREEGVRHGEFLYLVSQGDGPGGPGQQEAVLDPQLAQVGHDDPRGGGALRDQDHRGAGLDVQQHPGGPLGGLTAWPSMAALCLPRTSCSWVKCWMKATTSAWKRCVCTYCTEAICRDTLMSHSRCSISTWADSLDTLARASSFSFLFSTRDREWTYRWTGGHRDRWTGFMNHVEPHRDRTRSISAEYGDGPPGPAGGAVGGALTAWLLAVEPIPKKSRMTTQVCSVISTSRQLKSTSTLRPTPP</sequence>
<dbReference type="AlphaFoldDB" id="A0A4Z2F2F0"/>
<proteinExistence type="predicted"/>
<keyword evidence="2" id="KW-1185">Reference proteome</keyword>
<gene>
    <name evidence="1" type="ORF">EYF80_054774</name>
</gene>
<evidence type="ECO:0000313" key="1">
    <source>
        <dbReference type="EMBL" id="TNN35060.1"/>
    </source>
</evidence>
<dbReference type="Proteomes" id="UP000314294">
    <property type="component" value="Unassembled WGS sequence"/>
</dbReference>
<name>A0A4Z2F2F0_9TELE</name>
<evidence type="ECO:0000313" key="2">
    <source>
        <dbReference type="Proteomes" id="UP000314294"/>
    </source>
</evidence>